<proteinExistence type="predicted"/>
<evidence type="ECO:0000313" key="2">
    <source>
        <dbReference type="EMBL" id="VEN50313.1"/>
    </source>
</evidence>
<keyword evidence="1" id="KW-0812">Transmembrane</keyword>
<gene>
    <name evidence="2" type="ORF">CALMAC_LOCUS11120</name>
</gene>
<evidence type="ECO:0000256" key="1">
    <source>
        <dbReference type="SAM" id="Phobius"/>
    </source>
</evidence>
<keyword evidence="1" id="KW-1133">Transmembrane helix</keyword>
<organism evidence="2 3">
    <name type="scientific">Callosobruchus maculatus</name>
    <name type="common">Southern cowpea weevil</name>
    <name type="synonym">Pulse bruchid</name>
    <dbReference type="NCBI Taxonomy" id="64391"/>
    <lineage>
        <taxon>Eukaryota</taxon>
        <taxon>Metazoa</taxon>
        <taxon>Ecdysozoa</taxon>
        <taxon>Arthropoda</taxon>
        <taxon>Hexapoda</taxon>
        <taxon>Insecta</taxon>
        <taxon>Pterygota</taxon>
        <taxon>Neoptera</taxon>
        <taxon>Endopterygota</taxon>
        <taxon>Coleoptera</taxon>
        <taxon>Polyphaga</taxon>
        <taxon>Cucujiformia</taxon>
        <taxon>Chrysomeloidea</taxon>
        <taxon>Chrysomelidae</taxon>
        <taxon>Bruchinae</taxon>
        <taxon>Bruchini</taxon>
        <taxon>Callosobruchus</taxon>
    </lineage>
</organism>
<protein>
    <submittedName>
        <fullName evidence="2">Uncharacterized protein</fullName>
    </submittedName>
</protein>
<accession>A0A653CT98</accession>
<name>A0A653CT98_CALMS</name>
<reference evidence="2 3" key="1">
    <citation type="submission" date="2019-01" db="EMBL/GenBank/DDBJ databases">
        <authorList>
            <person name="Sayadi A."/>
        </authorList>
    </citation>
    <scope>NUCLEOTIDE SEQUENCE [LARGE SCALE GENOMIC DNA]</scope>
</reference>
<sequence>MSCLNQLLIAGVSWFIFTFTVEFPSINFYSSSLLLSTRKRQVAWKAIFIYLIWDAEPIIRDYYIALLRPLKHLPINQEIKPSIFISEGFCFWCYETHSFE</sequence>
<keyword evidence="1" id="KW-0472">Membrane</keyword>
<dbReference type="Proteomes" id="UP000410492">
    <property type="component" value="Unassembled WGS sequence"/>
</dbReference>
<keyword evidence="3" id="KW-1185">Reference proteome</keyword>
<evidence type="ECO:0000313" key="3">
    <source>
        <dbReference type="Proteomes" id="UP000410492"/>
    </source>
</evidence>
<dbReference type="AlphaFoldDB" id="A0A653CT98"/>
<feature type="transmembrane region" description="Helical" evidence="1">
    <location>
        <begin position="6"/>
        <end position="30"/>
    </location>
</feature>
<dbReference type="EMBL" id="CAACVG010008554">
    <property type="protein sequence ID" value="VEN50313.1"/>
    <property type="molecule type" value="Genomic_DNA"/>
</dbReference>